<dbReference type="InterPro" id="IPR035940">
    <property type="entry name" value="CAP_sf"/>
</dbReference>
<dbReference type="Proteomes" id="UP000051655">
    <property type="component" value="Unassembled WGS sequence"/>
</dbReference>
<dbReference type="InterPro" id="IPR018392">
    <property type="entry name" value="LysM"/>
</dbReference>
<evidence type="ECO:0000256" key="2">
    <source>
        <dbReference type="SAM" id="SignalP"/>
    </source>
</evidence>
<dbReference type="PROSITE" id="PS51782">
    <property type="entry name" value="LYSM"/>
    <property type="match status" value="1"/>
</dbReference>
<feature type="signal peptide" evidence="2">
    <location>
        <begin position="1"/>
        <end position="28"/>
    </location>
</feature>
<dbReference type="AlphaFoldDB" id="A0A0R2JDX3"/>
<comment type="caution">
    <text evidence="4">The sequence shown here is derived from an EMBL/GenBank/DDBJ whole genome shotgun (WGS) entry which is preliminary data.</text>
</comment>
<dbReference type="SMART" id="SM00257">
    <property type="entry name" value="LysM"/>
    <property type="match status" value="1"/>
</dbReference>
<dbReference type="RefSeq" id="WP_057753174.1">
    <property type="nucleotide sequence ID" value="NZ_JQBP01000001.1"/>
</dbReference>
<reference evidence="4 5" key="1">
    <citation type="journal article" date="2015" name="Genome Announc.">
        <title>Expanding the biotechnology potential of lactobacilli through comparative genomics of 213 strains and associated genera.</title>
        <authorList>
            <person name="Sun Z."/>
            <person name="Harris H.M."/>
            <person name="McCann A."/>
            <person name="Guo C."/>
            <person name="Argimon S."/>
            <person name="Zhang W."/>
            <person name="Yang X."/>
            <person name="Jeffery I.B."/>
            <person name="Cooney J.C."/>
            <person name="Kagawa T.F."/>
            <person name="Liu W."/>
            <person name="Song Y."/>
            <person name="Salvetti E."/>
            <person name="Wrobel A."/>
            <person name="Rasinkangas P."/>
            <person name="Parkhill J."/>
            <person name="Rea M.C."/>
            <person name="O'Sullivan O."/>
            <person name="Ritari J."/>
            <person name="Douillard F.P."/>
            <person name="Paul Ross R."/>
            <person name="Yang R."/>
            <person name="Briner A.E."/>
            <person name="Felis G.E."/>
            <person name="de Vos W.M."/>
            <person name="Barrangou R."/>
            <person name="Klaenhammer T.R."/>
            <person name="Caufield P.W."/>
            <person name="Cui Y."/>
            <person name="Zhang H."/>
            <person name="O'Toole P.W."/>
        </authorList>
    </citation>
    <scope>NUCLEOTIDE SEQUENCE [LARGE SCALE GENOMIC DNA]</scope>
    <source>
        <strain evidence="4 5">DSM 20593</strain>
    </source>
</reference>
<dbReference type="InterPro" id="IPR014044">
    <property type="entry name" value="CAP_dom"/>
</dbReference>
<protein>
    <recommendedName>
        <fullName evidence="3">LysM domain-containing protein</fullName>
    </recommendedName>
</protein>
<feature type="domain" description="LysM" evidence="3">
    <location>
        <begin position="53"/>
        <end position="97"/>
    </location>
</feature>
<dbReference type="Pfam" id="PF01476">
    <property type="entry name" value="LysM"/>
    <property type="match status" value="1"/>
</dbReference>
<keyword evidence="2" id="KW-0732">Signal</keyword>
<dbReference type="SUPFAM" id="SSF54106">
    <property type="entry name" value="LysM domain"/>
    <property type="match status" value="1"/>
</dbReference>
<keyword evidence="5" id="KW-1185">Reference proteome</keyword>
<feature type="chain" id="PRO_5006418909" description="LysM domain-containing protein" evidence="2">
    <location>
        <begin position="29"/>
        <end position="256"/>
    </location>
</feature>
<name>A0A0R2JDX3_9LACO</name>
<evidence type="ECO:0000256" key="1">
    <source>
        <dbReference type="SAM" id="MobiDB-lite"/>
    </source>
</evidence>
<evidence type="ECO:0000259" key="3">
    <source>
        <dbReference type="PROSITE" id="PS51782"/>
    </source>
</evidence>
<evidence type="ECO:0000313" key="4">
    <source>
        <dbReference type="EMBL" id="KRN75535.1"/>
    </source>
</evidence>
<accession>A0A0R2JDX3</accession>
<dbReference type="Gene3D" id="3.10.350.10">
    <property type="entry name" value="LysM domain"/>
    <property type="match status" value="1"/>
</dbReference>
<proteinExistence type="predicted"/>
<organism evidence="4 5">
    <name type="scientific">Weissella kandleri</name>
    <dbReference type="NCBI Taxonomy" id="1616"/>
    <lineage>
        <taxon>Bacteria</taxon>
        <taxon>Bacillati</taxon>
        <taxon>Bacillota</taxon>
        <taxon>Bacilli</taxon>
        <taxon>Lactobacillales</taxon>
        <taxon>Lactobacillaceae</taxon>
        <taxon>Weissella</taxon>
    </lineage>
</organism>
<sequence length="256" mass="25992">MNNSKKIVGTAIAAAASAIPFLGGNASADQVSSFRDTSVDDAQKATDDAKNTPMYTVQFGDTLSSIADVTGVSVDDLMKFNHLNTSSVIVSGDQLKLSEGEDSAVNSDAATDSQAAGNNGVASSAGNNGSSAVQNNKNVKVTNTAASSSTDVTLAALNSMRVSAGLPALSWDSSLAAKAQGRAAQVAALGGIPADHFRTSGEVIAIGWGAGSSVISAWYNETNMIGGPGHRNWEMNASYTHVGFGYVNGVIVGEAR</sequence>
<feature type="compositionally biased region" description="Low complexity" evidence="1">
    <location>
        <begin position="113"/>
        <end position="134"/>
    </location>
</feature>
<gene>
    <name evidence="4" type="ORF">IV73_GL000016</name>
</gene>
<dbReference type="STRING" id="1616.IV73_GL000016"/>
<dbReference type="EMBL" id="JQBP01000001">
    <property type="protein sequence ID" value="KRN75535.1"/>
    <property type="molecule type" value="Genomic_DNA"/>
</dbReference>
<evidence type="ECO:0000313" key="5">
    <source>
        <dbReference type="Proteomes" id="UP000051655"/>
    </source>
</evidence>
<dbReference type="Gene3D" id="3.40.33.10">
    <property type="entry name" value="CAP"/>
    <property type="match status" value="1"/>
</dbReference>
<dbReference type="CDD" id="cd00118">
    <property type="entry name" value="LysM"/>
    <property type="match status" value="1"/>
</dbReference>
<dbReference type="Pfam" id="PF00188">
    <property type="entry name" value="CAP"/>
    <property type="match status" value="1"/>
</dbReference>
<dbReference type="OrthoDB" id="1654978at2"/>
<dbReference type="InterPro" id="IPR036779">
    <property type="entry name" value="LysM_dom_sf"/>
</dbReference>
<dbReference type="SUPFAM" id="SSF55797">
    <property type="entry name" value="PR-1-like"/>
    <property type="match status" value="1"/>
</dbReference>
<feature type="region of interest" description="Disordered" evidence="1">
    <location>
        <begin position="100"/>
        <end position="134"/>
    </location>
</feature>
<dbReference type="PATRIC" id="fig|1616.3.peg.16"/>
<dbReference type="CDD" id="cd05379">
    <property type="entry name" value="CAP_bacterial"/>
    <property type="match status" value="1"/>
</dbReference>